<feature type="transmembrane region" description="Helical" evidence="5">
    <location>
        <begin position="72"/>
        <end position="96"/>
    </location>
</feature>
<comment type="subcellular location">
    <subcellularLocation>
        <location evidence="1">Membrane</location>
        <topology evidence="1">Multi-pass membrane protein</topology>
    </subcellularLocation>
</comment>
<keyword evidence="3 5" id="KW-1133">Transmembrane helix</keyword>
<organism evidence="7 8">
    <name type="scientific">Chryseosolibacter indicus</name>
    <dbReference type="NCBI Taxonomy" id="2782351"/>
    <lineage>
        <taxon>Bacteria</taxon>
        <taxon>Pseudomonadati</taxon>
        <taxon>Bacteroidota</taxon>
        <taxon>Cytophagia</taxon>
        <taxon>Cytophagales</taxon>
        <taxon>Chryseotaleaceae</taxon>
        <taxon>Chryseosolibacter</taxon>
    </lineage>
</organism>
<evidence type="ECO:0000256" key="3">
    <source>
        <dbReference type="ARBA" id="ARBA00022989"/>
    </source>
</evidence>
<dbReference type="PANTHER" id="PTHR37422">
    <property type="entry name" value="TEICHURONIC ACID BIOSYNTHESIS PROTEIN TUAE"/>
    <property type="match status" value="1"/>
</dbReference>
<evidence type="ECO:0000256" key="2">
    <source>
        <dbReference type="ARBA" id="ARBA00022692"/>
    </source>
</evidence>
<keyword evidence="4 5" id="KW-0472">Membrane</keyword>
<feature type="transmembrane region" description="Helical" evidence="5">
    <location>
        <begin position="40"/>
        <end position="60"/>
    </location>
</feature>
<keyword evidence="2 5" id="KW-0812">Transmembrane</keyword>
<evidence type="ECO:0000259" key="6">
    <source>
        <dbReference type="Pfam" id="PF04932"/>
    </source>
</evidence>
<proteinExistence type="predicted"/>
<gene>
    <name evidence="7" type="ORF">KK060_09910</name>
</gene>
<feature type="transmembrane region" description="Helical" evidence="5">
    <location>
        <begin position="166"/>
        <end position="182"/>
    </location>
</feature>
<evidence type="ECO:0000256" key="5">
    <source>
        <dbReference type="SAM" id="Phobius"/>
    </source>
</evidence>
<dbReference type="Proteomes" id="UP000772618">
    <property type="component" value="Unassembled WGS sequence"/>
</dbReference>
<evidence type="ECO:0000313" key="7">
    <source>
        <dbReference type="EMBL" id="MBT1703594.1"/>
    </source>
</evidence>
<evidence type="ECO:0000313" key="8">
    <source>
        <dbReference type="Proteomes" id="UP000772618"/>
    </source>
</evidence>
<feature type="domain" description="O-antigen ligase-related" evidence="6">
    <location>
        <begin position="149"/>
        <end position="319"/>
    </location>
</feature>
<dbReference type="RefSeq" id="WP_254153557.1">
    <property type="nucleotide sequence ID" value="NZ_JAHESD010000017.1"/>
</dbReference>
<sequence length="384" mass="44585">MNSWREKLLLLKRRPAIALMVAFFLLHVVSMLMSEDKQQAFFMITLRSPLLLFPLAVGTLSLTNHFKNRVLLLYAIITSLAAVMCFVSSAFDAIVFSDNSRLYNDWLSDLIRMQSVYFALTVSLAIMIYVYLLLKEPVIASYKPFIFFIIAFLLVIEFMLASRMQLLFLVVALVVFSVYYFIIRQRKIFHALSIIGGLTVVLLLLVTLFPKTANRFNEFRYPQYSFVKQQRSMLSHYNMEVKPDQWNGVNLRRAIWSCSWELIQKNFLTGIPLGDKENALKKVYVARNFTVALQNEFNMHSTYFDVVATFGIYGLLIFVLGFYILPFASMWQMRDYLGMFIIAAFACAMITETYLERRVGCVIFGFFLSFLMSFYRTKDSSTTI</sequence>
<keyword evidence="8" id="KW-1185">Reference proteome</keyword>
<feature type="transmembrane region" description="Helical" evidence="5">
    <location>
        <begin position="303"/>
        <end position="324"/>
    </location>
</feature>
<dbReference type="EMBL" id="JAHESD010000017">
    <property type="protein sequence ID" value="MBT1703594.1"/>
    <property type="molecule type" value="Genomic_DNA"/>
</dbReference>
<dbReference type="InterPro" id="IPR051533">
    <property type="entry name" value="WaaL-like"/>
</dbReference>
<dbReference type="PANTHER" id="PTHR37422:SF13">
    <property type="entry name" value="LIPOPOLYSACCHARIDE BIOSYNTHESIS PROTEIN PA4999-RELATED"/>
    <property type="match status" value="1"/>
</dbReference>
<accession>A0ABS5VS52</accession>
<evidence type="ECO:0000256" key="1">
    <source>
        <dbReference type="ARBA" id="ARBA00004141"/>
    </source>
</evidence>
<keyword evidence="7" id="KW-0436">Ligase</keyword>
<dbReference type="Pfam" id="PF04932">
    <property type="entry name" value="Wzy_C"/>
    <property type="match status" value="1"/>
</dbReference>
<protein>
    <submittedName>
        <fullName evidence="7">O-antigen ligase family protein</fullName>
    </submittedName>
</protein>
<comment type="caution">
    <text evidence="7">The sequence shown here is derived from an EMBL/GenBank/DDBJ whole genome shotgun (WGS) entry which is preliminary data.</text>
</comment>
<feature type="transmembrane region" description="Helical" evidence="5">
    <location>
        <begin position="189"/>
        <end position="209"/>
    </location>
</feature>
<dbReference type="InterPro" id="IPR007016">
    <property type="entry name" value="O-antigen_ligase-rel_domated"/>
</dbReference>
<name>A0ABS5VS52_9BACT</name>
<feature type="transmembrane region" description="Helical" evidence="5">
    <location>
        <begin position="16"/>
        <end position="34"/>
    </location>
</feature>
<reference evidence="7 8" key="1">
    <citation type="submission" date="2021-05" db="EMBL/GenBank/DDBJ databases">
        <title>A Polyphasic approach of four new species of the genus Ohtaekwangia: Ohtaekwangia histidinii sp. nov., Ohtaekwangia cretensis sp. nov., Ohtaekwangia indiensis sp. nov., Ohtaekwangia reichenbachii sp. nov. from diverse environment.</title>
        <authorList>
            <person name="Octaviana S."/>
        </authorList>
    </citation>
    <scope>NUCLEOTIDE SEQUENCE [LARGE SCALE GENOMIC DNA]</scope>
    <source>
        <strain evidence="7 8">PWU20</strain>
    </source>
</reference>
<evidence type="ECO:0000256" key="4">
    <source>
        <dbReference type="ARBA" id="ARBA00023136"/>
    </source>
</evidence>
<feature type="transmembrane region" description="Helical" evidence="5">
    <location>
        <begin position="141"/>
        <end position="160"/>
    </location>
</feature>
<feature type="transmembrane region" description="Helical" evidence="5">
    <location>
        <begin position="357"/>
        <end position="375"/>
    </location>
</feature>
<feature type="transmembrane region" description="Helical" evidence="5">
    <location>
        <begin position="336"/>
        <end position="351"/>
    </location>
</feature>
<dbReference type="GO" id="GO:0016874">
    <property type="term" value="F:ligase activity"/>
    <property type="evidence" value="ECO:0007669"/>
    <property type="project" value="UniProtKB-KW"/>
</dbReference>
<feature type="transmembrane region" description="Helical" evidence="5">
    <location>
        <begin position="116"/>
        <end position="134"/>
    </location>
</feature>